<protein>
    <submittedName>
        <fullName evidence="3">LAME_0C06172g1_1</fullName>
    </submittedName>
</protein>
<gene>
    <name evidence="3" type="ORF">LAME_0C06172G</name>
</gene>
<dbReference type="AlphaFoldDB" id="A0A1G4J2E3"/>
<organism evidence="3 4">
    <name type="scientific">Lachancea meyersii CBS 8951</name>
    <dbReference type="NCBI Taxonomy" id="1266667"/>
    <lineage>
        <taxon>Eukaryota</taxon>
        <taxon>Fungi</taxon>
        <taxon>Dikarya</taxon>
        <taxon>Ascomycota</taxon>
        <taxon>Saccharomycotina</taxon>
        <taxon>Saccharomycetes</taxon>
        <taxon>Saccharomycetales</taxon>
        <taxon>Saccharomycetaceae</taxon>
        <taxon>Lachancea</taxon>
    </lineage>
</organism>
<accession>A0A1G4J2E3</accession>
<evidence type="ECO:0000256" key="1">
    <source>
        <dbReference type="SAM" id="Coils"/>
    </source>
</evidence>
<dbReference type="Proteomes" id="UP000191144">
    <property type="component" value="Chromosome C"/>
</dbReference>
<dbReference type="OrthoDB" id="3996692at2759"/>
<sequence length="347" mass="39175">MVDQSKLQKWGNPRLVSDSRCNYYPTSYGELNAWLKCNYPLEVPGAGPTALDLLDAVLYAREDGELDLEHKLRAEYAMFKASSGSFKARAREPQEDSNGELASLVQILGSLALDEGKLEALWRLQRDFDGPQRNSDSNVAGASRSLQQSQLEEVTSYLLSSALQRDIQLKPPQGPAPHDDIAFFKQCIDALMNIVDSKPMAPPLDHNTTLSDDTATALRDLQLAHSFLTKKFENDRNEYLHSIDKLNRTNKELSRELAERAKQVATLEDKCKSLKQQREILTTHVENLPVSTPVSSPSSNTSNGNMYSIGSMRAEFKKVLTEARLKHEEELERERSLRKRLEKELDR</sequence>
<feature type="coiled-coil region" evidence="1">
    <location>
        <begin position="236"/>
        <end position="284"/>
    </location>
</feature>
<feature type="region of interest" description="Disordered" evidence="2">
    <location>
        <begin position="327"/>
        <end position="347"/>
    </location>
</feature>
<dbReference type="EMBL" id="LT598479">
    <property type="protein sequence ID" value="SCU83692.1"/>
    <property type="molecule type" value="Genomic_DNA"/>
</dbReference>
<reference evidence="4" key="1">
    <citation type="submission" date="2016-03" db="EMBL/GenBank/DDBJ databases">
        <authorList>
            <person name="Devillers Hugo."/>
        </authorList>
    </citation>
    <scope>NUCLEOTIDE SEQUENCE [LARGE SCALE GENOMIC DNA]</scope>
</reference>
<name>A0A1G4J2E3_9SACH</name>
<evidence type="ECO:0000313" key="3">
    <source>
        <dbReference type="EMBL" id="SCU83692.1"/>
    </source>
</evidence>
<evidence type="ECO:0000256" key="2">
    <source>
        <dbReference type="SAM" id="MobiDB-lite"/>
    </source>
</evidence>
<evidence type="ECO:0000313" key="4">
    <source>
        <dbReference type="Proteomes" id="UP000191144"/>
    </source>
</evidence>
<proteinExistence type="predicted"/>
<keyword evidence="1" id="KW-0175">Coiled coil</keyword>
<keyword evidence="4" id="KW-1185">Reference proteome</keyword>